<dbReference type="OrthoDB" id="4135at10239"/>
<evidence type="ECO:0000256" key="5">
    <source>
        <dbReference type="ARBA" id="ARBA00022705"/>
    </source>
</evidence>
<keyword evidence="12" id="KW-1185">Reference proteome</keyword>
<comment type="similarity">
    <text evidence="2">Belongs to the ATP-dependent DNA ligase family.</text>
</comment>
<comment type="cofactor">
    <cofactor evidence="1">
        <name>a divalent metal cation</name>
        <dbReference type="ChEBI" id="CHEBI:60240"/>
    </cofactor>
</comment>
<protein>
    <recommendedName>
        <fullName evidence="3">DNA ligase</fullName>
    </recommendedName>
</protein>
<dbReference type="PIRSF" id="PIRSF001600">
    <property type="entry name" value="DNA_ligase_phage_T3"/>
    <property type="match status" value="1"/>
</dbReference>
<dbReference type="Gene3D" id="3.30.470.30">
    <property type="entry name" value="DNA ligase/mRNA capping enzyme"/>
    <property type="match status" value="1"/>
</dbReference>
<dbReference type="Gene3D" id="2.40.50.140">
    <property type="entry name" value="Nucleic acid-binding proteins"/>
    <property type="match status" value="1"/>
</dbReference>
<evidence type="ECO:0000256" key="1">
    <source>
        <dbReference type="ARBA" id="ARBA00001968"/>
    </source>
</evidence>
<evidence type="ECO:0000256" key="7">
    <source>
        <dbReference type="ARBA" id="ARBA00023204"/>
    </source>
</evidence>
<feature type="domain" description="ATP-dependent DNA ligase family profile" evidence="9">
    <location>
        <begin position="24"/>
        <end position="208"/>
    </location>
</feature>
<proteinExistence type="inferred from homology"/>
<accession>A0A140IET2</accession>
<evidence type="ECO:0000256" key="2">
    <source>
        <dbReference type="ARBA" id="ARBA00007572"/>
    </source>
</evidence>
<dbReference type="GO" id="GO:0003690">
    <property type="term" value="F:double-stranded DNA binding"/>
    <property type="evidence" value="ECO:0007669"/>
    <property type="project" value="InterPro"/>
</dbReference>
<dbReference type="GO" id="GO:0003910">
    <property type="term" value="F:DNA ligase (ATP) activity"/>
    <property type="evidence" value="ECO:0007669"/>
    <property type="project" value="InterPro"/>
</dbReference>
<dbReference type="InterPro" id="IPR050326">
    <property type="entry name" value="NAD_dep_DNA_ligaseB"/>
</dbReference>
<dbReference type="GO" id="GO:0006260">
    <property type="term" value="P:DNA replication"/>
    <property type="evidence" value="ECO:0007669"/>
    <property type="project" value="UniProtKB-KW"/>
</dbReference>
<name>A0A140IET2_9CAUD</name>
<dbReference type="InterPro" id="IPR012310">
    <property type="entry name" value="DNA_ligase_ATP-dep_cent"/>
</dbReference>
<evidence type="ECO:0000313" key="12">
    <source>
        <dbReference type="Proteomes" id="UP000201907"/>
    </source>
</evidence>
<organism evidence="11 12">
    <name type="scientific">Pseudomonas phage YMC11/06/C171_PPU_BP</name>
    <dbReference type="NCBI Taxonomy" id="1777063"/>
    <lineage>
        <taxon>Viruses</taxon>
        <taxon>Duplodnaviria</taxon>
        <taxon>Heunggongvirae</taxon>
        <taxon>Uroviricota</taxon>
        <taxon>Caudoviricetes</taxon>
        <taxon>Autographivirales</taxon>
        <taxon>Autoscriptoviridae</taxon>
        <taxon>Corkvirinae</taxon>
        <taxon>Kantovirus</taxon>
        <taxon>Kantovirus C171</taxon>
    </lineage>
</organism>
<evidence type="ECO:0000259" key="10">
    <source>
        <dbReference type="Pfam" id="PF17879"/>
    </source>
</evidence>
<evidence type="ECO:0000313" key="11">
    <source>
        <dbReference type="EMBL" id="AMO43653.1"/>
    </source>
</evidence>
<dbReference type="Pfam" id="PF01068">
    <property type="entry name" value="DNA_ligase_A_M"/>
    <property type="match status" value="1"/>
</dbReference>
<evidence type="ECO:0000256" key="6">
    <source>
        <dbReference type="ARBA" id="ARBA00022763"/>
    </source>
</evidence>
<dbReference type="SUPFAM" id="SSF56091">
    <property type="entry name" value="DNA ligase/mRNA capping enzyme, catalytic domain"/>
    <property type="match status" value="1"/>
</dbReference>
<dbReference type="KEGG" id="vg:28802004"/>
<feature type="active site" description="N6-AMP-lysine intermediate" evidence="8">
    <location>
        <position position="39"/>
    </location>
</feature>
<dbReference type="PANTHER" id="PTHR47810:SF1">
    <property type="entry name" value="DNA LIGASE B"/>
    <property type="match status" value="1"/>
</dbReference>
<dbReference type="RefSeq" id="YP_009275047.1">
    <property type="nucleotide sequence ID" value="NC_030923.1"/>
</dbReference>
<keyword evidence="6" id="KW-0227">DNA damage</keyword>
<evidence type="ECO:0000256" key="4">
    <source>
        <dbReference type="ARBA" id="ARBA00022598"/>
    </source>
</evidence>
<keyword evidence="5" id="KW-0235">DNA replication</keyword>
<dbReference type="PANTHER" id="PTHR47810">
    <property type="entry name" value="DNA LIGASE"/>
    <property type="match status" value="1"/>
</dbReference>
<evidence type="ECO:0000256" key="8">
    <source>
        <dbReference type="PIRSR" id="PIRSR001600-50"/>
    </source>
</evidence>
<dbReference type="InterPro" id="IPR016306">
    <property type="entry name" value="DNA_ligase_T7"/>
</dbReference>
<evidence type="ECO:0000256" key="3">
    <source>
        <dbReference type="ARBA" id="ARBA00013308"/>
    </source>
</evidence>
<gene>
    <name evidence="11" type="ORF">C171_00290</name>
</gene>
<dbReference type="GO" id="GO:0006310">
    <property type="term" value="P:DNA recombination"/>
    <property type="evidence" value="ECO:0007669"/>
    <property type="project" value="InterPro"/>
</dbReference>
<reference evidence="11 12" key="1">
    <citation type="submission" date="2015-12" db="EMBL/GenBank/DDBJ databases">
        <title>Complete Genome Sequence of the Pseudomonas putida phage YMC11/06/C171_PPU_BP.</title>
        <authorList>
            <person name="Jeon J."/>
            <person name="Yong D."/>
            <person name="Lee K."/>
        </authorList>
    </citation>
    <scope>NUCLEOTIDE SEQUENCE [LARGE SCALE GENOMIC DNA]</scope>
</reference>
<dbReference type="Gene3D" id="3.30.1490.70">
    <property type="match status" value="1"/>
</dbReference>
<dbReference type="Pfam" id="PF17879">
    <property type="entry name" value="DNA_ligase_C"/>
    <property type="match status" value="1"/>
</dbReference>
<dbReference type="InterPro" id="IPR041559">
    <property type="entry name" value="DNA_ligase_ATP-dep_T7_C"/>
</dbReference>
<dbReference type="Proteomes" id="UP000201907">
    <property type="component" value="Segment"/>
</dbReference>
<keyword evidence="4" id="KW-0436">Ligase</keyword>
<keyword evidence="7" id="KW-0234">DNA repair</keyword>
<dbReference type="GO" id="GO:0006281">
    <property type="term" value="P:DNA repair"/>
    <property type="evidence" value="ECO:0007669"/>
    <property type="project" value="UniProtKB-KW"/>
</dbReference>
<sequence>MGAKRERVLPVDCHRPVNWNEAAVQRVIDNVGYVYAQTKKDGIRFHAMIDANDRVRVLTREGIEILSLDLHKERLRGLLQALPKQFALDGEAVVPGIPFEEASGILRRHKAIPLEDSVEFWVWDALPVTELLGYEAGTATLDERIDTLVQAFGSTPEPQAQIVHMEPVSSMEELYLLFDAQRELGEEGLVVKDPSLAPRNGKVSGAWKLKPSDTCDGRITGVLWGTPGLGNAGKIIGFTVELENGNLCDVDGLTQAAMAEYTVQVENWAHCQSPPEYVSPHPFVGRYVEVSYMEMTAKGSLRHPKFKTFRDLDYCPGWKC</sequence>
<dbReference type="InterPro" id="IPR012340">
    <property type="entry name" value="NA-bd_OB-fold"/>
</dbReference>
<feature type="domain" description="DNA ligase ATP-dependent bacteriophage T7-type C-terminal" evidence="10">
    <location>
        <begin position="211"/>
        <end position="310"/>
    </location>
</feature>
<evidence type="ECO:0000259" key="9">
    <source>
        <dbReference type="Pfam" id="PF01068"/>
    </source>
</evidence>
<dbReference type="SUPFAM" id="SSF50249">
    <property type="entry name" value="Nucleic acid-binding proteins"/>
    <property type="match status" value="1"/>
</dbReference>
<dbReference type="EMBL" id="KU310944">
    <property type="protein sequence ID" value="AMO43653.1"/>
    <property type="molecule type" value="Genomic_DNA"/>
</dbReference>
<dbReference type="GO" id="GO:0005524">
    <property type="term" value="F:ATP binding"/>
    <property type="evidence" value="ECO:0007669"/>
    <property type="project" value="InterPro"/>
</dbReference>
<dbReference type="GeneID" id="28802004"/>